<evidence type="ECO:0000313" key="2">
    <source>
        <dbReference type="EMBL" id="BAO04994.1"/>
    </source>
</evidence>
<dbReference type="SUPFAM" id="SSF56349">
    <property type="entry name" value="DNA breaking-rejoining enzymes"/>
    <property type="match status" value="1"/>
</dbReference>
<evidence type="ECO:0000259" key="1">
    <source>
        <dbReference type="Pfam" id="PF22822"/>
    </source>
</evidence>
<dbReference type="HOGENOM" id="CLU_775449_0_0_9"/>
<organism evidence="2">
    <name type="scientific">Clostridium botulinum B str. Osaka05</name>
    <dbReference type="NCBI Taxonomy" id="1407017"/>
    <lineage>
        <taxon>Bacteria</taxon>
        <taxon>Bacillati</taxon>
        <taxon>Bacillota</taxon>
        <taxon>Clostridia</taxon>
        <taxon>Eubacteriales</taxon>
        <taxon>Clostridiaceae</taxon>
        <taxon>Clostridium</taxon>
    </lineage>
</organism>
<protein>
    <recommendedName>
        <fullName evidence="1">MrpR N-terminal core-binding domain-containing protein</fullName>
    </recommendedName>
</protein>
<reference evidence="2" key="1">
    <citation type="submission" date="2013-10" db="EMBL/GenBank/DDBJ databases">
        <title>Draft genome sequence of Clostridium botulinum type B strain Osaka05.</title>
        <authorList>
            <person name="Sakaguchi Y."/>
            <person name="Hosomi K."/>
            <person name="Uchiyama J."/>
            <person name="Ogura Y."/>
            <person name="Sakaguchi M."/>
            <person name="Kohda T."/>
            <person name="Mukamoto M."/>
            <person name="Misawa N."/>
            <person name="Matsuzaki S."/>
            <person name="Hayashi T."/>
            <person name="Kozaki S."/>
        </authorList>
    </citation>
    <scope>NUCLEOTIDE SEQUENCE</scope>
    <source>
        <strain evidence="2">Osaka05</strain>
    </source>
</reference>
<dbReference type="GO" id="GO:0003677">
    <property type="term" value="F:DNA binding"/>
    <property type="evidence" value="ECO:0007669"/>
    <property type="project" value="InterPro"/>
</dbReference>
<dbReference type="AlphaFoldDB" id="A0A060N9N1"/>
<dbReference type="Pfam" id="PF22822">
    <property type="entry name" value="MrpR_N_CB"/>
    <property type="match status" value="1"/>
</dbReference>
<dbReference type="InterPro" id="IPR011010">
    <property type="entry name" value="DNA_brk_join_enz"/>
</dbReference>
<sequence>MEKKREFYSLNKKYFVELDSRKKEYLKFLKEEQDLSNITLDSYKNQLYKIRSMETVVSKNRNIENFTVDEITTVLELMQPSSKESCGAYRNRILDYLKFCVVKGYINSNILVIEDIMQKDFVENIISKTKQYLKYVTEEQLYEEVEKLVNPSDRLLMLLPFELVKGTDLEDIVSLRKEDYDREKKTLTYVEHDTGEVKKLKCNDFLADTIEKTIDAEVYYNLNGESKSRNSESEIIKTIYLFEPTKLALSKMPEKAPDQTHEKMLASNIQRRFLYSSKKYLALNSQHVTLKSAYQSGFINKAVKHSIKNYGGEKMNKSDFSDFLSQEIGLTKEGSYRYYNIYFKMFEKFKNDVLFLE</sequence>
<name>A0A060N9N1_CLOBO</name>
<dbReference type="Proteomes" id="UP000054164">
    <property type="component" value="Unassembled WGS sequence"/>
</dbReference>
<dbReference type="InterPro" id="IPR055009">
    <property type="entry name" value="MrpR_N_CB"/>
</dbReference>
<dbReference type="EMBL" id="BA000058">
    <property type="protein sequence ID" value="BAO04994.1"/>
    <property type="molecule type" value="Genomic_DNA"/>
</dbReference>
<proteinExistence type="predicted"/>
<feature type="domain" description="MrpR N-terminal core-binding" evidence="1">
    <location>
        <begin position="20"/>
        <end position="101"/>
    </location>
</feature>
<accession>A0A060N9N1</accession>
<dbReference type="RefSeq" id="WP_030032089.1">
    <property type="nucleotide sequence ID" value="NZ_BA000058.1"/>
</dbReference>
<gene>
    <name evidence="2" type="ORF">CBO05P1_275</name>
</gene>